<organism evidence="2 3">
    <name type="scientific">Leptospira fainei serovar Hurstbridge str. BUT 6</name>
    <dbReference type="NCBI Taxonomy" id="1193011"/>
    <lineage>
        <taxon>Bacteria</taxon>
        <taxon>Pseudomonadati</taxon>
        <taxon>Spirochaetota</taxon>
        <taxon>Spirochaetia</taxon>
        <taxon>Leptospirales</taxon>
        <taxon>Leptospiraceae</taxon>
        <taxon>Leptospira</taxon>
    </lineage>
</organism>
<name>S3V016_9LEPT</name>
<feature type="region of interest" description="Disordered" evidence="1">
    <location>
        <begin position="1"/>
        <end position="29"/>
    </location>
</feature>
<evidence type="ECO:0000313" key="3">
    <source>
        <dbReference type="Proteomes" id="UP000014540"/>
    </source>
</evidence>
<accession>S3V016</accession>
<evidence type="ECO:0000256" key="1">
    <source>
        <dbReference type="SAM" id="MobiDB-lite"/>
    </source>
</evidence>
<evidence type="ECO:0000313" key="2">
    <source>
        <dbReference type="EMBL" id="EPG73944.1"/>
    </source>
</evidence>
<reference evidence="2" key="1">
    <citation type="submission" date="2013-04" db="EMBL/GenBank/DDBJ databases">
        <authorList>
            <person name="Harkins D.M."/>
            <person name="Durkin A.S."/>
            <person name="Selengut J.D."/>
            <person name="Sanka R."/>
            <person name="DePew J."/>
            <person name="Purushe J."/>
            <person name="Ahmed A."/>
            <person name="van der Linden H."/>
            <person name="Goris M.G.A."/>
            <person name="Hartskeerl R.A."/>
            <person name="Vinetz J.M."/>
            <person name="Sutton G.G."/>
            <person name="Nelson W.C."/>
            <person name="Fouts D.E."/>
        </authorList>
    </citation>
    <scope>NUCLEOTIDE SEQUENCE [LARGE SCALE GENOMIC DNA]</scope>
    <source>
        <strain evidence="2">BUT 6</strain>
    </source>
</reference>
<dbReference type="AlphaFoldDB" id="S3V016"/>
<keyword evidence="3" id="KW-1185">Reference proteome</keyword>
<feature type="compositionally biased region" description="Basic and acidic residues" evidence="1">
    <location>
        <begin position="9"/>
        <end position="18"/>
    </location>
</feature>
<gene>
    <name evidence="2" type="ORF">LEP1GSC058_2502</name>
</gene>
<comment type="caution">
    <text evidence="2">The sequence shown here is derived from an EMBL/GenBank/DDBJ whole genome shotgun (WGS) entry which is preliminary data.</text>
</comment>
<dbReference type="EMBL" id="AKWZ02000010">
    <property type="protein sequence ID" value="EPG73944.1"/>
    <property type="molecule type" value="Genomic_DNA"/>
</dbReference>
<sequence>MAIALLRQTPERNLENPPKRKRDGGGTFVPPFLYPLIRRETFLS</sequence>
<proteinExistence type="predicted"/>
<protein>
    <submittedName>
        <fullName evidence="2">Uncharacterized protein</fullName>
    </submittedName>
</protein>
<dbReference type="Proteomes" id="UP000014540">
    <property type="component" value="Unassembled WGS sequence"/>
</dbReference>